<dbReference type="AlphaFoldDB" id="A0A5E4X339"/>
<evidence type="ECO:0000313" key="1">
    <source>
        <dbReference type="EMBL" id="VVE30658.1"/>
    </source>
</evidence>
<organism evidence="1 2">
    <name type="scientific">Pandoraea terrae</name>
    <dbReference type="NCBI Taxonomy" id="1537710"/>
    <lineage>
        <taxon>Bacteria</taxon>
        <taxon>Pseudomonadati</taxon>
        <taxon>Pseudomonadota</taxon>
        <taxon>Betaproteobacteria</taxon>
        <taxon>Burkholderiales</taxon>
        <taxon>Burkholderiaceae</taxon>
        <taxon>Pandoraea</taxon>
    </lineage>
</organism>
<dbReference type="Proteomes" id="UP000414233">
    <property type="component" value="Unassembled WGS sequence"/>
</dbReference>
<evidence type="ECO:0000313" key="2">
    <source>
        <dbReference type="Proteomes" id="UP000414233"/>
    </source>
</evidence>
<reference evidence="1 2" key="1">
    <citation type="submission" date="2019-08" db="EMBL/GenBank/DDBJ databases">
        <authorList>
            <person name="Peeters C."/>
        </authorList>
    </citation>
    <scope>NUCLEOTIDE SEQUENCE [LARGE SCALE GENOMIC DNA]</scope>
    <source>
        <strain evidence="1 2">LMG 30175</strain>
    </source>
</reference>
<dbReference type="EMBL" id="CABPRZ010000015">
    <property type="protein sequence ID" value="VVE30658.1"/>
    <property type="molecule type" value="Genomic_DNA"/>
</dbReference>
<accession>A0A5E4X339</accession>
<proteinExistence type="predicted"/>
<keyword evidence="2" id="KW-1185">Reference proteome</keyword>
<protein>
    <submittedName>
        <fullName evidence="1">Uncharacterized protein</fullName>
    </submittedName>
</protein>
<sequence>MDMILFHPQGLILRNGPAGKARFAIRDLASGREVSLGSDWQTAYARWLEMRRASTVAPDPIRLSWLIIEFAERHRPGAIKARRIFTKEIRLLVQAMQEIGDPLVAELGEVDSHAFRAMSPVGVIRTETLIRRLRQIWRWANSEAFADRACPWHAHTRERQIRVEMVELVARYLPEVALQEIGAMALASCVGSGARAGEDLVSLTRAVRQAARQACMEAWRDGRPDLIPALRRCDLQWFLEAKTPDASQSPTAGELILGHERIEVVDNLRKKASTGRKILAESNPTDQDVQ</sequence>
<name>A0A5E4X339_9BURK</name>
<gene>
    <name evidence="1" type="ORF">PTE30175_03536</name>
</gene>